<proteinExistence type="predicted"/>
<dbReference type="Proteomes" id="UP001148629">
    <property type="component" value="Unassembled WGS sequence"/>
</dbReference>
<name>A0ACC1S063_9HYPO</name>
<sequence length="723" mass="82408">MRLLNVHKCQLESFDGAETDIPPYAILSHTWDDVEITFQDITGIPLDHLSLKPAFFKVQESCAQARQDGFSYIWIDTCCIDKTSSAELSEAINSMFKWYQQSALCYVYLSDFNSGYKPRPGDQQQDRVTQLAPDDDSFCQSRWFTRGWTLQELIAPRSVDFFDKNWVSFGSRDGDLRGRVCERTRIQPELFTESRCSCRRGYPAPQVRDGICMGCGEVDALPQSLDSFAVSIKMNWASSRVTTRKEDAAYCLIGLFNINMPMLYGEGDKAFLRLQEAIVRQSKDQSILLWRGSTQEIPRERAPGCLAPSHSNFQDAVRILGRRVFSNVDRRRYETDFLGNMAPMEITDTALRTNLWICPCTVTAYDPDFPGSELKYDRQLWLGILDLARDNDHLVRPAIILEHMGAVDLYRRVYHQLIITVNPRQEHVSFQLSLEQNGDSVVDPRAEALTDRSTITIERSLNGAFKKDVGILLQQSPINAVRTNPFLEQGPSTGPVYLVDNTQKLRCTIDSGGSHPAFSSYNLSAKLIPSPWTFLKCDHMGVDRYFGGIHFINFTVDDTHSVYFYPGTPREVNKQRGYVAIVWGLHRVSAGESGRVPPWKLWCRVFNMHDFIKSARTSQADLRPSQLYQEDEALSPGQIQQRMAMQRSRLCMGSFERLWIQQKSEPKLLFPDTCGDHWSEDSMTDILNDETIDTRLSASVAMVEGLGRTLFELRITIDQVVKN</sequence>
<evidence type="ECO:0000313" key="2">
    <source>
        <dbReference type="Proteomes" id="UP001148629"/>
    </source>
</evidence>
<evidence type="ECO:0000313" key="1">
    <source>
        <dbReference type="EMBL" id="KAJ3529019.1"/>
    </source>
</evidence>
<dbReference type="EMBL" id="JANRMS010001340">
    <property type="protein sequence ID" value="KAJ3529019.1"/>
    <property type="molecule type" value="Genomic_DNA"/>
</dbReference>
<protein>
    <submittedName>
        <fullName evidence="1">Uncharacterized protein</fullName>
    </submittedName>
</protein>
<organism evidence="1 2">
    <name type="scientific">Fusarium decemcellulare</name>
    <dbReference type="NCBI Taxonomy" id="57161"/>
    <lineage>
        <taxon>Eukaryota</taxon>
        <taxon>Fungi</taxon>
        <taxon>Dikarya</taxon>
        <taxon>Ascomycota</taxon>
        <taxon>Pezizomycotina</taxon>
        <taxon>Sordariomycetes</taxon>
        <taxon>Hypocreomycetidae</taxon>
        <taxon>Hypocreales</taxon>
        <taxon>Nectriaceae</taxon>
        <taxon>Fusarium</taxon>
        <taxon>Fusarium decemcellulare species complex</taxon>
    </lineage>
</organism>
<gene>
    <name evidence="1" type="ORF">NM208_g9947</name>
</gene>
<keyword evidence="2" id="KW-1185">Reference proteome</keyword>
<comment type="caution">
    <text evidence="1">The sequence shown here is derived from an EMBL/GenBank/DDBJ whole genome shotgun (WGS) entry which is preliminary data.</text>
</comment>
<reference evidence="1" key="1">
    <citation type="submission" date="2022-08" db="EMBL/GenBank/DDBJ databases">
        <title>Genome Sequence of Fusarium decemcellulare.</title>
        <authorList>
            <person name="Buettner E."/>
        </authorList>
    </citation>
    <scope>NUCLEOTIDE SEQUENCE</scope>
    <source>
        <strain evidence="1">Babe19</strain>
    </source>
</reference>
<accession>A0ACC1S063</accession>